<reference evidence="2" key="1">
    <citation type="journal article" date="2020" name="Stud. Mycol.">
        <title>101 Dothideomycetes genomes: a test case for predicting lifestyles and emergence of pathogens.</title>
        <authorList>
            <person name="Haridas S."/>
            <person name="Albert R."/>
            <person name="Binder M."/>
            <person name="Bloem J."/>
            <person name="Labutti K."/>
            <person name="Salamov A."/>
            <person name="Andreopoulos B."/>
            <person name="Baker S."/>
            <person name="Barry K."/>
            <person name="Bills G."/>
            <person name="Bluhm B."/>
            <person name="Cannon C."/>
            <person name="Castanera R."/>
            <person name="Culley D."/>
            <person name="Daum C."/>
            <person name="Ezra D."/>
            <person name="Gonzalez J."/>
            <person name="Henrissat B."/>
            <person name="Kuo A."/>
            <person name="Liang C."/>
            <person name="Lipzen A."/>
            <person name="Lutzoni F."/>
            <person name="Magnuson J."/>
            <person name="Mondo S."/>
            <person name="Nolan M."/>
            <person name="Ohm R."/>
            <person name="Pangilinan J."/>
            <person name="Park H.-J."/>
            <person name="Ramirez L."/>
            <person name="Alfaro M."/>
            <person name="Sun H."/>
            <person name="Tritt A."/>
            <person name="Yoshinaga Y."/>
            <person name="Zwiers L.-H."/>
            <person name="Turgeon B."/>
            <person name="Goodwin S."/>
            <person name="Spatafora J."/>
            <person name="Crous P."/>
            <person name="Grigoriev I."/>
        </authorList>
    </citation>
    <scope>NUCLEOTIDE SEQUENCE</scope>
    <source>
        <strain evidence="2">CBS 379.55</strain>
    </source>
</reference>
<organism evidence="2 3">
    <name type="scientific">Westerdykella ornata</name>
    <dbReference type="NCBI Taxonomy" id="318751"/>
    <lineage>
        <taxon>Eukaryota</taxon>
        <taxon>Fungi</taxon>
        <taxon>Dikarya</taxon>
        <taxon>Ascomycota</taxon>
        <taxon>Pezizomycotina</taxon>
        <taxon>Dothideomycetes</taxon>
        <taxon>Pleosporomycetidae</taxon>
        <taxon>Pleosporales</taxon>
        <taxon>Sporormiaceae</taxon>
        <taxon>Westerdykella</taxon>
    </lineage>
</organism>
<name>A0A6A6JLX8_WESOR</name>
<dbReference type="GeneID" id="54547655"/>
<evidence type="ECO:0000256" key="1">
    <source>
        <dbReference type="SAM" id="MobiDB-lite"/>
    </source>
</evidence>
<evidence type="ECO:0000313" key="2">
    <source>
        <dbReference type="EMBL" id="KAF2277507.1"/>
    </source>
</evidence>
<dbReference type="Proteomes" id="UP000800097">
    <property type="component" value="Unassembled WGS sequence"/>
</dbReference>
<gene>
    <name evidence="2" type="ORF">EI97DRAFT_295507</name>
</gene>
<keyword evidence="3" id="KW-1185">Reference proteome</keyword>
<feature type="region of interest" description="Disordered" evidence="1">
    <location>
        <begin position="30"/>
        <end position="52"/>
    </location>
</feature>
<evidence type="ECO:0000313" key="3">
    <source>
        <dbReference type="Proteomes" id="UP000800097"/>
    </source>
</evidence>
<proteinExistence type="predicted"/>
<dbReference type="AlphaFoldDB" id="A0A6A6JLX8"/>
<accession>A0A6A6JLX8</accession>
<feature type="compositionally biased region" description="Polar residues" evidence="1">
    <location>
        <begin position="36"/>
        <end position="49"/>
    </location>
</feature>
<dbReference type="RefSeq" id="XP_033655046.1">
    <property type="nucleotide sequence ID" value="XM_033794480.1"/>
</dbReference>
<sequence>MPAIPCRTPEMVSRKLQVCAHGYRRRQSKLSAKLPSIQSQASPSLSNEAESLVRATMATATTSTPRSRDAVRVSPADWRRSRCGNGSSAGITMAVWVSSMCWVRISEFYHMSRLRLPDAGCWRAESYDGMDSEGCPQQMHFASWKLNQTHMLHLVLVERTMLSST</sequence>
<dbReference type="EMBL" id="ML986490">
    <property type="protein sequence ID" value="KAF2277507.1"/>
    <property type="molecule type" value="Genomic_DNA"/>
</dbReference>
<protein>
    <submittedName>
        <fullName evidence="2">Uncharacterized protein</fullName>
    </submittedName>
</protein>